<evidence type="ECO:0000313" key="3">
    <source>
        <dbReference type="Proteomes" id="UP000001882"/>
    </source>
</evidence>
<dbReference type="Proteomes" id="UP000001882">
    <property type="component" value="Chromosome"/>
</dbReference>
<evidence type="ECO:0000313" key="2">
    <source>
        <dbReference type="EMBL" id="BAI61100.1"/>
    </source>
</evidence>
<keyword evidence="1" id="KW-0472">Membrane</keyword>
<reference evidence="2 3" key="1">
    <citation type="journal article" date="2007" name="Appl. Environ. Microbiol.">
        <title>Isolation of key methanogens for global methane emission from rice paddy fields: a novel isolate affiliated with the clone cluster rice cluster I.</title>
        <authorList>
            <person name="Sakai S."/>
            <person name="Imachi H."/>
            <person name="Sekiguchi Y."/>
            <person name="Ohashi A."/>
            <person name="Harada H."/>
            <person name="Kamagata Y."/>
        </authorList>
    </citation>
    <scope>NUCLEOTIDE SEQUENCE [LARGE SCALE GENOMIC DNA]</scope>
    <source>
        <strain evidence="3">DSM 17711 / JCM 13418 / NBRC 101707 / SANAE</strain>
    </source>
</reference>
<protein>
    <submittedName>
        <fullName evidence="2">Uncharacterized protein</fullName>
    </submittedName>
</protein>
<sequence length="339" mass="38581">MPDLTIINILLMIIILIIPLAVIMAIMKVREFESSTTKTLFYIALGIVVFSAVGFAFNIWEIPTVGDTLIARDIVNPYIQFYPTLILALAIAATVLIAYVEKESYAYLFAGTGFAVIVPNVYEYLFVNNRYDLALLGFVIWAVIPVIWVYCWKSHTLIETTRKEKFFTSLKATILSYPIYLLTSIIAIYGESARVINAETMTALSDYSSDIFMFILWTIWLYFLLNIIIVNLMFAIHDLALHILNMRRVVRGTTIYYEMIPAAVKAAPAKPKIDHYAGLISEMQVFSKYIGEVDRIKAASVIGRFKSEYQTLAAKYEDGGKADAERMIKSIEFEFMKKY</sequence>
<evidence type="ECO:0000256" key="1">
    <source>
        <dbReference type="SAM" id="Phobius"/>
    </source>
</evidence>
<gene>
    <name evidence="2" type="ordered locus">MCP_1028</name>
</gene>
<dbReference type="EMBL" id="AP011532">
    <property type="protein sequence ID" value="BAI61100.1"/>
    <property type="molecule type" value="Genomic_DNA"/>
</dbReference>
<dbReference type="InParanoid" id="D1YXC8"/>
<organism evidence="2 3">
    <name type="scientific">Methanocella paludicola (strain DSM 17711 / JCM 13418 / NBRC 101707 / SANAE)</name>
    <dbReference type="NCBI Taxonomy" id="304371"/>
    <lineage>
        <taxon>Archaea</taxon>
        <taxon>Methanobacteriati</taxon>
        <taxon>Methanobacteriota</taxon>
        <taxon>Stenosarchaea group</taxon>
        <taxon>Methanomicrobia</taxon>
        <taxon>Methanocellales</taxon>
        <taxon>Methanocellaceae</taxon>
        <taxon>Methanocella</taxon>
    </lineage>
</organism>
<dbReference type="AlphaFoldDB" id="D1YXC8"/>
<proteinExistence type="predicted"/>
<keyword evidence="3" id="KW-1185">Reference proteome</keyword>
<dbReference type="STRING" id="304371.MCP_1028"/>
<feature type="transmembrane region" description="Helical" evidence="1">
    <location>
        <begin position="133"/>
        <end position="151"/>
    </location>
</feature>
<keyword evidence="1" id="KW-0812">Transmembrane</keyword>
<feature type="transmembrane region" description="Helical" evidence="1">
    <location>
        <begin position="172"/>
        <end position="191"/>
    </location>
</feature>
<feature type="transmembrane region" description="Helical" evidence="1">
    <location>
        <begin position="211"/>
        <end position="236"/>
    </location>
</feature>
<keyword evidence="1" id="KW-1133">Transmembrane helix</keyword>
<dbReference type="eggNOG" id="arCOG11652">
    <property type="taxonomic scope" value="Archaea"/>
</dbReference>
<reference evidence="3" key="3">
    <citation type="journal article" date="2011" name="PLoS ONE">
        <title>Genome sequence of a mesophilic hydrogenotrophic methanogen Methanocella paludicola, the first cultivated representative of the order Methanocellales.</title>
        <authorList>
            <person name="Sakai S."/>
            <person name="Takaki Y."/>
            <person name="Shimamura S."/>
            <person name="Sekine M."/>
            <person name="Tajima T."/>
            <person name="Kosugi H."/>
            <person name="Ichikawa N."/>
            <person name="Tasumi E."/>
            <person name="Hiraki A.T."/>
            <person name="Shimizu A."/>
            <person name="Kato Y."/>
            <person name="Nishiko R."/>
            <person name="Mori K."/>
            <person name="Fujita N."/>
            <person name="Imachi H."/>
            <person name="Takai K."/>
        </authorList>
    </citation>
    <scope>NUCLEOTIDE SEQUENCE [LARGE SCALE GENOMIC DNA]</scope>
    <source>
        <strain evidence="3">DSM 17711 / JCM 13418 / NBRC 101707 / SANAE</strain>
    </source>
</reference>
<feature type="transmembrane region" description="Helical" evidence="1">
    <location>
        <begin position="80"/>
        <end position="100"/>
    </location>
</feature>
<dbReference type="OrthoDB" id="147988at2157"/>
<dbReference type="KEGG" id="mpd:MCP_1028"/>
<feature type="transmembrane region" description="Helical" evidence="1">
    <location>
        <begin position="39"/>
        <end position="60"/>
    </location>
</feature>
<feature type="transmembrane region" description="Helical" evidence="1">
    <location>
        <begin position="6"/>
        <end position="27"/>
    </location>
</feature>
<name>D1YXC8_METPS</name>
<reference evidence="2 3" key="2">
    <citation type="journal article" date="2008" name="Int. J. Syst. Evol. Microbiol.">
        <title>Methanocella paludicola gen. nov., sp. nov., a methane-producing archaeon, the first isolate of the lineage 'Rice Cluster I', and proposal of the new archaeal order Methanocellales ord. nov.</title>
        <authorList>
            <person name="Sakai S."/>
            <person name="Imachi H."/>
            <person name="Hanada S."/>
            <person name="Ohashi A."/>
            <person name="Harada H."/>
            <person name="Kamagata Y."/>
        </authorList>
    </citation>
    <scope>NUCLEOTIDE SEQUENCE [LARGE SCALE GENOMIC DNA]</scope>
    <source>
        <strain evidence="3">DSM 17711 / JCM 13418 / NBRC 101707 / SANAE</strain>
    </source>
</reference>
<feature type="transmembrane region" description="Helical" evidence="1">
    <location>
        <begin position="107"/>
        <end position="127"/>
    </location>
</feature>
<accession>D1YXC8</accession>